<evidence type="ECO:0000313" key="2">
    <source>
        <dbReference type="EMBL" id="MBP1045450.1"/>
    </source>
</evidence>
<gene>
    <name evidence="2" type="ORF">I6N96_04120</name>
</gene>
<keyword evidence="3" id="KW-1185">Reference proteome</keyword>
<evidence type="ECO:0000259" key="1">
    <source>
        <dbReference type="Pfam" id="PF08241"/>
    </source>
</evidence>
<accession>A0ABS4CFP3</accession>
<dbReference type="InterPro" id="IPR029063">
    <property type="entry name" value="SAM-dependent_MTases_sf"/>
</dbReference>
<dbReference type="Gene3D" id="3.40.50.150">
    <property type="entry name" value="Vaccinia Virus protein VP39"/>
    <property type="match status" value="1"/>
</dbReference>
<dbReference type="SUPFAM" id="SSF53335">
    <property type="entry name" value="S-adenosyl-L-methionine-dependent methyltransferases"/>
    <property type="match status" value="1"/>
</dbReference>
<keyword evidence="2" id="KW-0489">Methyltransferase</keyword>
<evidence type="ECO:0000313" key="3">
    <source>
        <dbReference type="Proteomes" id="UP000673375"/>
    </source>
</evidence>
<dbReference type="GO" id="GO:0008168">
    <property type="term" value="F:methyltransferase activity"/>
    <property type="evidence" value="ECO:0007669"/>
    <property type="project" value="UniProtKB-KW"/>
</dbReference>
<comment type="caution">
    <text evidence="2">The sequence shown here is derived from an EMBL/GenBank/DDBJ whole genome shotgun (WGS) entry which is preliminary data.</text>
</comment>
<dbReference type="GO" id="GO:0032259">
    <property type="term" value="P:methylation"/>
    <property type="evidence" value="ECO:0007669"/>
    <property type="project" value="UniProtKB-KW"/>
</dbReference>
<dbReference type="InterPro" id="IPR013216">
    <property type="entry name" value="Methyltransf_11"/>
</dbReference>
<dbReference type="CDD" id="cd02440">
    <property type="entry name" value="AdoMet_MTases"/>
    <property type="match status" value="1"/>
</dbReference>
<dbReference type="Pfam" id="PF08241">
    <property type="entry name" value="Methyltransf_11"/>
    <property type="match status" value="1"/>
</dbReference>
<dbReference type="Proteomes" id="UP000673375">
    <property type="component" value="Unassembled WGS sequence"/>
</dbReference>
<sequence length="301" mass="34233">MKIEFEAIIPVVDSGRLLMEVPAKAAAKLEKESSQKVNAIINSKTYSCNLFYKEDRFYLHITRGIKRDVGLGAKTVFTIEIIDNGGGTEDDIHDQVLKWEIAECKALMRKVGIKTNDRVIDFGCGYGHYTIGCALALEQTGEVLALDCDKKALKWINEKEKMYMLNNIKTIHTNGEATIDFPDNSLDVILLYDVIHIQDKKSKKSLAPVLYKEAYRVLKRGGILSTLNFDSDIKKMTVENEDRRMTADDIARDIIDSGFSFSHAVDGGVHFDWYHSKYRLEKGLDFSDLERGMIQNYVKRM</sequence>
<name>A0ABS4CFP3_9ENTE</name>
<protein>
    <submittedName>
        <fullName evidence="2">Class I SAM-dependent methyltransferase</fullName>
    </submittedName>
</protein>
<organism evidence="2 3">
    <name type="scientific">Enterococcus larvae</name>
    <dbReference type="NCBI Taxonomy" id="2794352"/>
    <lineage>
        <taxon>Bacteria</taxon>
        <taxon>Bacillati</taxon>
        <taxon>Bacillota</taxon>
        <taxon>Bacilli</taxon>
        <taxon>Lactobacillales</taxon>
        <taxon>Enterococcaceae</taxon>
        <taxon>Enterococcus</taxon>
    </lineage>
</organism>
<reference evidence="2 3" key="1">
    <citation type="submission" date="2020-12" db="EMBL/GenBank/DDBJ databases">
        <title>Vagococcus allomyrinae sp. nov. and Enterococcus lavae sp. nov., isolated from the larvae of Allomyrina dichotoma.</title>
        <authorList>
            <person name="Lee S.D."/>
        </authorList>
    </citation>
    <scope>NUCLEOTIDE SEQUENCE [LARGE SCALE GENOMIC DNA]</scope>
    <source>
        <strain evidence="2 3">BWM-S5</strain>
    </source>
</reference>
<dbReference type="EMBL" id="JAEDXU010000002">
    <property type="protein sequence ID" value="MBP1045450.1"/>
    <property type="molecule type" value="Genomic_DNA"/>
</dbReference>
<proteinExistence type="predicted"/>
<dbReference type="RefSeq" id="WP_209556251.1">
    <property type="nucleotide sequence ID" value="NZ_JAEDXU010000002.1"/>
</dbReference>
<keyword evidence="2" id="KW-0808">Transferase</keyword>
<feature type="domain" description="Methyltransferase type 11" evidence="1">
    <location>
        <begin position="121"/>
        <end position="224"/>
    </location>
</feature>